<feature type="domain" description="WAP" evidence="2">
    <location>
        <begin position="19"/>
        <end position="64"/>
    </location>
</feature>
<dbReference type="FunFam" id="4.10.75.10:FF:000001">
    <property type="entry name" value="Anosmin 1"/>
    <property type="match status" value="1"/>
</dbReference>
<name>A0A3M7SCF9_BRAPC</name>
<dbReference type="EMBL" id="REGN01001633">
    <property type="protein sequence ID" value="RNA33471.1"/>
    <property type="molecule type" value="Genomic_DNA"/>
</dbReference>
<dbReference type="AlphaFoldDB" id="A0A3M7SCF9"/>
<gene>
    <name evidence="3" type="ORF">BpHYR1_023525</name>
</gene>
<evidence type="ECO:0000256" key="1">
    <source>
        <dbReference type="SAM" id="SignalP"/>
    </source>
</evidence>
<dbReference type="OrthoDB" id="4473401at2759"/>
<reference evidence="3 4" key="1">
    <citation type="journal article" date="2018" name="Sci. Rep.">
        <title>Genomic signatures of local adaptation to the degree of environmental predictability in rotifers.</title>
        <authorList>
            <person name="Franch-Gras L."/>
            <person name="Hahn C."/>
            <person name="Garcia-Roger E.M."/>
            <person name="Carmona M.J."/>
            <person name="Serra M."/>
            <person name="Gomez A."/>
        </authorList>
    </citation>
    <scope>NUCLEOTIDE SEQUENCE [LARGE SCALE GENOMIC DNA]</scope>
    <source>
        <strain evidence="3">HYR1</strain>
    </source>
</reference>
<dbReference type="GO" id="GO:0045087">
    <property type="term" value="P:innate immune response"/>
    <property type="evidence" value="ECO:0007669"/>
    <property type="project" value="TreeGrafter"/>
</dbReference>
<proteinExistence type="predicted"/>
<accession>A0A3M7SCF9</accession>
<dbReference type="GO" id="GO:0004867">
    <property type="term" value="F:serine-type endopeptidase inhibitor activity"/>
    <property type="evidence" value="ECO:0007669"/>
    <property type="project" value="TreeGrafter"/>
</dbReference>
<dbReference type="InterPro" id="IPR008197">
    <property type="entry name" value="WAP_dom"/>
</dbReference>
<keyword evidence="1" id="KW-0732">Signal</keyword>
<dbReference type="SMART" id="SM00217">
    <property type="entry name" value="WAP"/>
    <property type="match status" value="2"/>
</dbReference>
<evidence type="ECO:0000313" key="3">
    <source>
        <dbReference type="EMBL" id="RNA33471.1"/>
    </source>
</evidence>
<dbReference type="CDD" id="cd00199">
    <property type="entry name" value="WAP"/>
    <property type="match status" value="1"/>
</dbReference>
<dbReference type="Pfam" id="PF00095">
    <property type="entry name" value="WAP"/>
    <property type="match status" value="2"/>
</dbReference>
<feature type="domain" description="WAP" evidence="2">
    <location>
        <begin position="71"/>
        <end position="121"/>
    </location>
</feature>
<feature type="chain" id="PRO_5018269907" evidence="1">
    <location>
        <begin position="21"/>
        <end position="130"/>
    </location>
</feature>
<dbReference type="STRING" id="10195.A0A3M7SCF9"/>
<dbReference type="PANTHER" id="PTHR19441:SF91">
    <property type="entry name" value="WAP DOMAIN-CONTAINING PROTEIN"/>
    <property type="match status" value="1"/>
</dbReference>
<evidence type="ECO:0000313" key="4">
    <source>
        <dbReference type="Proteomes" id="UP000276133"/>
    </source>
</evidence>
<dbReference type="InterPro" id="IPR050514">
    <property type="entry name" value="WAP_four-disulfide_core"/>
</dbReference>
<dbReference type="PRINTS" id="PR00003">
    <property type="entry name" value="4DISULPHCORE"/>
</dbReference>
<dbReference type="Gene3D" id="4.10.75.10">
    <property type="entry name" value="Elafin-like"/>
    <property type="match status" value="2"/>
</dbReference>
<dbReference type="Proteomes" id="UP000276133">
    <property type="component" value="Unassembled WGS sequence"/>
</dbReference>
<organism evidence="3 4">
    <name type="scientific">Brachionus plicatilis</name>
    <name type="common">Marine rotifer</name>
    <name type="synonym">Brachionus muelleri</name>
    <dbReference type="NCBI Taxonomy" id="10195"/>
    <lineage>
        <taxon>Eukaryota</taxon>
        <taxon>Metazoa</taxon>
        <taxon>Spiralia</taxon>
        <taxon>Gnathifera</taxon>
        <taxon>Rotifera</taxon>
        <taxon>Eurotatoria</taxon>
        <taxon>Monogononta</taxon>
        <taxon>Pseudotrocha</taxon>
        <taxon>Ploima</taxon>
        <taxon>Brachionidae</taxon>
        <taxon>Brachionus</taxon>
    </lineage>
</organism>
<dbReference type="GO" id="GO:0019731">
    <property type="term" value="P:antibacterial humoral response"/>
    <property type="evidence" value="ECO:0007669"/>
    <property type="project" value="TreeGrafter"/>
</dbReference>
<dbReference type="SUPFAM" id="SSF57256">
    <property type="entry name" value="Elafin-like"/>
    <property type="match status" value="2"/>
</dbReference>
<sequence>MNQILNLSIILAISIIFVSGQKPGSCPPSPDFGICVEACSHDFSCPENLKCCSNGCGHVCQAPVSDEIVKPIEEIKSCPEYEPNLVGLCVITEKSCWDDSMCQPNQKCCRKGCGRECMSKKYDYELNQIF</sequence>
<evidence type="ECO:0000259" key="2">
    <source>
        <dbReference type="PROSITE" id="PS51390"/>
    </source>
</evidence>
<dbReference type="GO" id="GO:0005615">
    <property type="term" value="C:extracellular space"/>
    <property type="evidence" value="ECO:0007669"/>
    <property type="project" value="TreeGrafter"/>
</dbReference>
<dbReference type="InterPro" id="IPR036645">
    <property type="entry name" value="Elafin-like_sf"/>
</dbReference>
<keyword evidence="4" id="KW-1185">Reference proteome</keyword>
<dbReference type="PROSITE" id="PS51390">
    <property type="entry name" value="WAP"/>
    <property type="match status" value="2"/>
</dbReference>
<dbReference type="PANTHER" id="PTHR19441">
    <property type="entry name" value="WHEY ACDIC PROTEIN WAP"/>
    <property type="match status" value="1"/>
</dbReference>
<feature type="signal peptide" evidence="1">
    <location>
        <begin position="1"/>
        <end position="20"/>
    </location>
</feature>
<comment type="caution">
    <text evidence="3">The sequence shown here is derived from an EMBL/GenBank/DDBJ whole genome shotgun (WGS) entry which is preliminary data.</text>
</comment>
<protein>
    <submittedName>
        <fullName evidence="3">WAP four-disulfide core domain 18-like</fullName>
    </submittedName>
</protein>